<dbReference type="OrthoDB" id="1933281at2759"/>
<keyword evidence="4 6" id="KW-0863">Zinc-finger</keyword>
<keyword evidence="10" id="KW-1185">Reference proteome</keyword>
<dbReference type="PROSITE" id="PS50896">
    <property type="entry name" value="LISH"/>
    <property type="match status" value="1"/>
</dbReference>
<reference evidence="9 10" key="1">
    <citation type="journal article" date="2019" name="PLoS Biol.">
        <title>Sex chromosomes control vertical transmission of feminizing Wolbachia symbionts in an isopod.</title>
        <authorList>
            <person name="Becking T."/>
            <person name="Chebbi M.A."/>
            <person name="Giraud I."/>
            <person name="Moumen B."/>
            <person name="Laverre T."/>
            <person name="Caubet Y."/>
            <person name="Peccoud J."/>
            <person name="Gilbert C."/>
            <person name="Cordaux R."/>
        </authorList>
    </citation>
    <scope>NUCLEOTIDE SEQUENCE [LARGE SCALE GENOMIC DNA]</scope>
    <source>
        <strain evidence="9">ANa2</strain>
        <tissue evidence="9">Whole body excluding digestive tract and cuticle</tissue>
    </source>
</reference>
<dbReference type="Pfam" id="PF13445">
    <property type="entry name" value="zf-RING_UBOX"/>
    <property type="match status" value="1"/>
</dbReference>
<evidence type="ECO:0000313" key="10">
    <source>
        <dbReference type="Proteomes" id="UP000326759"/>
    </source>
</evidence>
<evidence type="ECO:0000256" key="1">
    <source>
        <dbReference type="ARBA" id="ARBA00004496"/>
    </source>
</evidence>
<evidence type="ECO:0000259" key="7">
    <source>
        <dbReference type="PROSITE" id="PS50897"/>
    </source>
</evidence>
<dbReference type="InterPro" id="IPR013144">
    <property type="entry name" value="CRA_dom"/>
</dbReference>
<feature type="zinc finger region" description="RING-Gid-type" evidence="6">
    <location>
        <begin position="339"/>
        <end position="380"/>
    </location>
</feature>
<evidence type="ECO:0000259" key="8">
    <source>
        <dbReference type="PROSITE" id="PS51867"/>
    </source>
</evidence>
<dbReference type="InterPro" id="IPR024964">
    <property type="entry name" value="CTLH/CRA"/>
</dbReference>
<evidence type="ECO:0000313" key="9">
    <source>
        <dbReference type="EMBL" id="KAB7504256.1"/>
    </source>
</evidence>
<gene>
    <name evidence="9" type="primary">Rmnd5a</name>
    <name evidence="9" type="ORF">Anas_11091</name>
</gene>
<proteinExistence type="predicted"/>
<dbReference type="Pfam" id="PF10607">
    <property type="entry name" value="CTLH"/>
    <property type="match status" value="1"/>
</dbReference>
<comment type="caution">
    <text evidence="9">The sequence shown here is derived from an EMBL/GenBank/DDBJ whole genome shotgun (WGS) entry which is preliminary data.</text>
</comment>
<dbReference type="SMART" id="SM00757">
    <property type="entry name" value="CRA"/>
    <property type="match status" value="1"/>
</dbReference>
<dbReference type="GO" id="GO:0008270">
    <property type="term" value="F:zinc ion binding"/>
    <property type="evidence" value="ECO:0007669"/>
    <property type="project" value="UniProtKB-KW"/>
</dbReference>
<dbReference type="InterPro" id="IPR006595">
    <property type="entry name" value="CTLH_C"/>
</dbReference>
<dbReference type="FunFam" id="3.30.40.10:FF:000143">
    <property type="entry name" value="Regulator of gluconeogenesis Rmd5"/>
    <property type="match status" value="1"/>
</dbReference>
<organism evidence="9 10">
    <name type="scientific">Armadillidium nasatum</name>
    <dbReference type="NCBI Taxonomy" id="96803"/>
    <lineage>
        <taxon>Eukaryota</taxon>
        <taxon>Metazoa</taxon>
        <taxon>Ecdysozoa</taxon>
        <taxon>Arthropoda</taxon>
        <taxon>Crustacea</taxon>
        <taxon>Multicrustacea</taxon>
        <taxon>Malacostraca</taxon>
        <taxon>Eumalacostraca</taxon>
        <taxon>Peracarida</taxon>
        <taxon>Isopoda</taxon>
        <taxon>Oniscidea</taxon>
        <taxon>Crinocheta</taxon>
        <taxon>Armadillidiidae</taxon>
        <taxon>Armadillidium</taxon>
    </lineage>
</organism>
<feature type="domain" description="RING-Gid-type" evidence="8">
    <location>
        <begin position="339"/>
        <end position="380"/>
    </location>
</feature>
<evidence type="ECO:0000256" key="4">
    <source>
        <dbReference type="ARBA" id="ARBA00022771"/>
    </source>
</evidence>
<keyword evidence="3" id="KW-0479">Metal-binding</keyword>
<dbReference type="InterPro" id="IPR045098">
    <property type="entry name" value="Fyv10_fam"/>
</dbReference>
<dbReference type="PROSITE" id="PS51867">
    <property type="entry name" value="ZF_RING_GID"/>
    <property type="match status" value="1"/>
</dbReference>
<evidence type="ECO:0000256" key="6">
    <source>
        <dbReference type="PROSITE-ProRule" id="PRU01215"/>
    </source>
</evidence>
<dbReference type="InterPro" id="IPR044063">
    <property type="entry name" value="ZF_RING_GID"/>
</dbReference>
<evidence type="ECO:0000256" key="3">
    <source>
        <dbReference type="ARBA" id="ARBA00022723"/>
    </source>
</evidence>
<accession>A0A5N5TC94</accession>
<dbReference type="Proteomes" id="UP000326759">
    <property type="component" value="Unassembled WGS sequence"/>
</dbReference>
<feature type="domain" description="CTLH" evidence="7">
    <location>
        <begin position="155"/>
        <end position="212"/>
    </location>
</feature>
<dbReference type="InterPro" id="IPR027370">
    <property type="entry name" value="Znf-RING_euk"/>
</dbReference>
<sequence>MDACVAVEKEVDKVLCKFTAFQDRSSLLIRGLYSDLENIKKQIDESEASDDCFTLRDSINLLQNQILARTKEIITNLSTEHRDLHSSVSKVGKAIDKNFTADFACVSHENFFDEGKQDMINEVICRHYLREGCLNVAETLIKDTGIDMPEDAKVPFLELNCILTSLKVHDLEPALEWAKKNREKLRAQKSSLEFKLHRLAYITLISEGQHRIKEAIEYARRHLTGFVHQHEKAIQTLLGCLLYVRSGLENSPYADLLSSCQWIEICEVFTRDACALLGLSVESPLAVCINAGCTALPVLLNIKQVMQQQQVHNMWNSKEELPIEIDLGQNYRYHSIFACPILRQQSTESNPPMRLICGHIISRDALNKLTTGNKLKCPYCPVEQSPSDATHIYF</sequence>
<dbReference type="PROSITE" id="PS50897">
    <property type="entry name" value="CTLH"/>
    <property type="match status" value="1"/>
</dbReference>
<dbReference type="PANTHER" id="PTHR12170">
    <property type="entry name" value="MACROPHAGE ERYTHROBLAST ATTACHER-RELATED"/>
    <property type="match status" value="1"/>
</dbReference>
<protein>
    <submittedName>
        <fullName evidence="9">Protein RMD5-like protein A</fullName>
    </submittedName>
</protein>
<keyword evidence="5" id="KW-0862">Zinc</keyword>
<comment type="subcellular location">
    <subcellularLocation>
        <location evidence="1">Cytoplasm</location>
    </subcellularLocation>
</comment>
<evidence type="ECO:0000256" key="2">
    <source>
        <dbReference type="ARBA" id="ARBA00022490"/>
    </source>
</evidence>
<evidence type="ECO:0000256" key="5">
    <source>
        <dbReference type="ARBA" id="ARBA00022833"/>
    </source>
</evidence>
<dbReference type="GO" id="GO:0061630">
    <property type="term" value="F:ubiquitin protein ligase activity"/>
    <property type="evidence" value="ECO:0007669"/>
    <property type="project" value="InterPro"/>
</dbReference>
<dbReference type="SUPFAM" id="SSF57850">
    <property type="entry name" value="RING/U-box"/>
    <property type="match status" value="1"/>
</dbReference>
<dbReference type="PANTHER" id="PTHR12170:SF3">
    <property type="entry name" value="GH10162P"/>
    <property type="match status" value="1"/>
</dbReference>
<dbReference type="SMART" id="SM00668">
    <property type="entry name" value="CTLH"/>
    <property type="match status" value="1"/>
</dbReference>
<dbReference type="GO" id="GO:0005737">
    <property type="term" value="C:cytoplasm"/>
    <property type="evidence" value="ECO:0007669"/>
    <property type="project" value="UniProtKB-SubCell"/>
</dbReference>
<dbReference type="GO" id="GO:0034657">
    <property type="term" value="C:GID complex"/>
    <property type="evidence" value="ECO:0007669"/>
    <property type="project" value="TreeGrafter"/>
</dbReference>
<keyword evidence="2" id="KW-0963">Cytoplasm</keyword>
<dbReference type="GO" id="GO:0005634">
    <property type="term" value="C:nucleus"/>
    <property type="evidence" value="ECO:0007669"/>
    <property type="project" value="TreeGrafter"/>
</dbReference>
<name>A0A5N5TC94_9CRUS</name>
<dbReference type="GO" id="GO:0043161">
    <property type="term" value="P:proteasome-mediated ubiquitin-dependent protein catabolic process"/>
    <property type="evidence" value="ECO:0007669"/>
    <property type="project" value="InterPro"/>
</dbReference>
<dbReference type="AlphaFoldDB" id="A0A5N5TC94"/>
<dbReference type="InterPro" id="IPR006594">
    <property type="entry name" value="LisH"/>
</dbReference>
<dbReference type="EMBL" id="SEYY01003494">
    <property type="protein sequence ID" value="KAB7504256.1"/>
    <property type="molecule type" value="Genomic_DNA"/>
</dbReference>